<comment type="similarity">
    <text evidence="2">Belongs to the amino acid-polyamine-organocation (APC) superfamily. Cationic amino acid transporter (CAT) (TC 2.A.3.3) family.</text>
</comment>
<feature type="transmembrane region" description="Helical" evidence="7">
    <location>
        <begin position="78"/>
        <end position="98"/>
    </location>
</feature>
<dbReference type="AlphaFoldDB" id="B9SKU6"/>
<dbReference type="STRING" id="3988.B9SKU6"/>
<feature type="transmembrane region" description="Helical" evidence="7">
    <location>
        <begin position="118"/>
        <end position="138"/>
    </location>
</feature>
<evidence type="ECO:0000256" key="1">
    <source>
        <dbReference type="ARBA" id="ARBA00004141"/>
    </source>
</evidence>
<feature type="transmembrane region" description="Helical" evidence="7">
    <location>
        <begin position="245"/>
        <end position="264"/>
    </location>
</feature>
<proteinExistence type="inferred from homology"/>
<dbReference type="Pfam" id="PF13906">
    <property type="entry name" value="AA_permease_C"/>
    <property type="match status" value="1"/>
</dbReference>
<dbReference type="GO" id="GO:0005886">
    <property type="term" value="C:plasma membrane"/>
    <property type="evidence" value="ECO:0000318"/>
    <property type="project" value="GO_Central"/>
</dbReference>
<organism evidence="9 10">
    <name type="scientific">Ricinus communis</name>
    <name type="common">Castor bean</name>
    <dbReference type="NCBI Taxonomy" id="3988"/>
    <lineage>
        <taxon>Eukaryota</taxon>
        <taxon>Viridiplantae</taxon>
        <taxon>Streptophyta</taxon>
        <taxon>Embryophyta</taxon>
        <taxon>Tracheophyta</taxon>
        <taxon>Spermatophyta</taxon>
        <taxon>Magnoliopsida</taxon>
        <taxon>eudicotyledons</taxon>
        <taxon>Gunneridae</taxon>
        <taxon>Pentapetalae</taxon>
        <taxon>rosids</taxon>
        <taxon>fabids</taxon>
        <taxon>Malpighiales</taxon>
        <taxon>Euphorbiaceae</taxon>
        <taxon>Acalyphoideae</taxon>
        <taxon>Acalypheae</taxon>
        <taxon>Ricinus</taxon>
    </lineage>
</organism>
<gene>
    <name evidence="9" type="ORF">RCOM_1093080</name>
</gene>
<feature type="transmembrane region" description="Helical" evidence="7">
    <location>
        <begin position="55"/>
        <end position="71"/>
    </location>
</feature>
<keyword evidence="3 7" id="KW-0812">Transmembrane</keyword>
<dbReference type="GO" id="GO:0015189">
    <property type="term" value="F:L-lysine transmembrane transporter activity"/>
    <property type="evidence" value="ECO:0000318"/>
    <property type="project" value="GO_Central"/>
</dbReference>
<feature type="transmembrane region" description="Helical" evidence="7">
    <location>
        <begin position="308"/>
        <end position="327"/>
    </location>
</feature>
<evidence type="ECO:0000256" key="2">
    <source>
        <dbReference type="ARBA" id="ARBA00008572"/>
    </source>
</evidence>
<evidence type="ECO:0000256" key="4">
    <source>
        <dbReference type="ARBA" id="ARBA00022989"/>
    </source>
</evidence>
<reference evidence="10" key="1">
    <citation type="journal article" date="2010" name="Nat. Biotechnol.">
        <title>Draft genome sequence of the oilseed species Ricinus communis.</title>
        <authorList>
            <person name="Chan A.P."/>
            <person name="Crabtree J."/>
            <person name="Zhao Q."/>
            <person name="Lorenzi H."/>
            <person name="Orvis J."/>
            <person name="Puiu D."/>
            <person name="Melake-Berhan A."/>
            <person name="Jones K.M."/>
            <person name="Redman J."/>
            <person name="Chen G."/>
            <person name="Cahoon E.B."/>
            <person name="Gedil M."/>
            <person name="Stanke M."/>
            <person name="Haas B.J."/>
            <person name="Wortman J.R."/>
            <person name="Fraser-Liggett C.M."/>
            <person name="Ravel J."/>
            <person name="Rabinowicz P.D."/>
        </authorList>
    </citation>
    <scope>NUCLEOTIDE SEQUENCE [LARGE SCALE GENOMIC DNA]</scope>
    <source>
        <strain evidence="10">cv. Hale</strain>
    </source>
</reference>
<feature type="transmembrane region" description="Helical" evidence="7">
    <location>
        <begin position="150"/>
        <end position="176"/>
    </location>
</feature>
<dbReference type="eggNOG" id="KOG1286">
    <property type="taxonomic scope" value="Eukaryota"/>
</dbReference>
<feature type="domain" description="Cationic amino acid transporter C-terminal" evidence="8">
    <location>
        <begin position="363"/>
        <end position="413"/>
    </location>
</feature>
<dbReference type="PANTHER" id="PTHR43243:SF67">
    <property type="entry name" value="CATIONIC AMINO ACID TRANSPORTER C-TERMINAL DOMAIN-CONTAINING PROTEIN"/>
    <property type="match status" value="1"/>
</dbReference>
<feature type="compositionally biased region" description="Polar residues" evidence="6">
    <location>
        <begin position="453"/>
        <end position="462"/>
    </location>
</feature>
<evidence type="ECO:0000313" key="9">
    <source>
        <dbReference type="EMBL" id="EEF35774.1"/>
    </source>
</evidence>
<feature type="transmembrane region" description="Helical" evidence="7">
    <location>
        <begin position="394"/>
        <end position="414"/>
    </location>
</feature>
<comment type="subcellular location">
    <subcellularLocation>
        <location evidence="1">Membrane</location>
        <topology evidence="1">Multi-pass membrane protein</topology>
    </subcellularLocation>
</comment>
<keyword evidence="4 7" id="KW-1133">Transmembrane helix</keyword>
<evidence type="ECO:0000259" key="8">
    <source>
        <dbReference type="Pfam" id="PF13906"/>
    </source>
</evidence>
<dbReference type="GO" id="GO:0005313">
    <property type="term" value="F:L-glutamate transmembrane transporter activity"/>
    <property type="evidence" value="ECO:0000318"/>
    <property type="project" value="GO_Central"/>
</dbReference>
<feature type="transmembrane region" description="Helical" evidence="7">
    <location>
        <begin position="362"/>
        <end position="382"/>
    </location>
</feature>
<feature type="region of interest" description="Disordered" evidence="6">
    <location>
        <begin position="440"/>
        <end position="462"/>
    </location>
</feature>
<dbReference type="InParanoid" id="B9SKU6"/>
<dbReference type="PANTHER" id="PTHR43243">
    <property type="entry name" value="INNER MEMBRANE TRANSPORTER YGJI-RELATED"/>
    <property type="match status" value="1"/>
</dbReference>
<dbReference type="GO" id="GO:0006865">
    <property type="term" value="P:amino acid transport"/>
    <property type="evidence" value="ECO:0000318"/>
    <property type="project" value="GO_Central"/>
</dbReference>
<accession>B9SKU6</accession>
<dbReference type="InterPro" id="IPR029485">
    <property type="entry name" value="CAT_C"/>
</dbReference>
<feature type="transmembrane region" description="Helical" evidence="7">
    <location>
        <begin position="333"/>
        <end position="350"/>
    </location>
</feature>
<dbReference type="Proteomes" id="UP000008311">
    <property type="component" value="Unassembled WGS sequence"/>
</dbReference>
<dbReference type="Gene3D" id="1.20.1740.10">
    <property type="entry name" value="Amino acid/polyamine transporter I"/>
    <property type="match status" value="1"/>
</dbReference>
<dbReference type="EMBL" id="EQ974005">
    <property type="protein sequence ID" value="EEF35774.1"/>
    <property type="molecule type" value="Genomic_DNA"/>
</dbReference>
<sequence>MAFIAAGNILLEYVIGGAAVARSWTSYFATLCNHDPDDFRITAHSLPDDYGHLDPIAVAVASVICILAVLSTKGSSRFNYVASIVHVITILFIIIAGFTKADTKNYSPFAPYNSRGIFVASAVVFFAYVGFDAISTMAEETKNPARDIPIGLVGSMTVVALAYCLLAAVLCLMVPYRQIDPDAAFSVAFEYVGMSWAKYIVALGALQGMTTAMLVGAVGQARYLTHIARTHMMPPWFAHVNEKTGTPVNATVVMIIATAIVAFFTKMDILANLLSISTLFIFMLVAVALLVRRYYVTGVTTPANHAKLAVCLALILGSSVATAVIWAAGGDGWIGYVITVPIWFLATAALKLLVPQARDPKLWGVPLVPWLPSVSILINIFLLGSIDGASFGRFGVWTGILLIYYLLFGLHASYDTAKESGENRAKEGWKKMEEGGVATVSSQSAAIGDLKGTNDSTNNPTG</sequence>
<dbReference type="InterPro" id="IPR002293">
    <property type="entry name" value="AA/rel_permease1"/>
</dbReference>
<name>B9SKU6_RICCO</name>
<evidence type="ECO:0000256" key="5">
    <source>
        <dbReference type="ARBA" id="ARBA00023136"/>
    </source>
</evidence>
<evidence type="ECO:0000256" key="6">
    <source>
        <dbReference type="SAM" id="MobiDB-lite"/>
    </source>
</evidence>
<keyword evidence="5 7" id="KW-0472">Membrane</keyword>
<feature type="transmembrane region" description="Helical" evidence="7">
    <location>
        <begin position="270"/>
        <end position="296"/>
    </location>
</feature>
<protein>
    <submittedName>
        <fullName evidence="9">Cationic amino acid transporter, putative</fullName>
    </submittedName>
</protein>
<evidence type="ECO:0000256" key="3">
    <source>
        <dbReference type="ARBA" id="ARBA00022692"/>
    </source>
</evidence>
<feature type="transmembrane region" description="Helical" evidence="7">
    <location>
        <begin position="196"/>
        <end position="224"/>
    </location>
</feature>
<evidence type="ECO:0000313" key="10">
    <source>
        <dbReference type="Proteomes" id="UP000008311"/>
    </source>
</evidence>
<keyword evidence="10" id="KW-1185">Reference proteome</keyword>
<dbReference type="Pfam" id="PF13520">
    <property type="entry name" value="AA_permease_2"/>
    <property type="match status" value="1"/>
</dbReference>
<evidence type="ECO:0000256" key="7">
    <source>
        <dbReference type="SAM" id="Phobius"/>
    </source>
</evidence>